<dbReference type="Proteomes" id="UP000183200">
    <property type="component" value="Unassembled WGS sequence"/>
</dbReference>
<organism evidence="1 2">
    <name type="scientific">Pedobacter steynii</name>
    <dbReference type="NCBI Taxonomy" id="430522"/>
    <lineage>
        <taxon>Bacteria</taxon>
        <taxon>Pseudomonadati</taxon>
        <taxon>Bacteroidota</taxon>
        <taxon>Sphingobacteriia</taxon>
        <taxon>Sphingobacteriales</taxon>
        <taxon>Sphingobacteriaceae</taxon>
        <taxon>Pedobacter</taxon>
    </lineage>
</organism>
<dbReference type="AlphaFoldDB" id="A0A1G9KSB9"/>
<accession>A0A1G9KSB9</accession>
<evidence type="ECO:0000313" key="1">
    <source>
        <dbReference type="EMBL" id="SDL52638.1"/>
    </source>
</evidence>
<proteinExistence type="predicted"/>
<reference evidence="2" key="1">
    <citation type="submission" date="2016-10" db="EMBL/GenBank/DDBJ databases">
        <authorList>
            <person name="Varghese N."/>
            <person name="Submissions S."/>
        </authorList>
    </citation>
    <scope>NUCLEOTIDE SEQUENCE [LARGE SCALE GENOMIC DNA]</scope>
    <source>
        <strain evidence="2">DSM 19110</strain>
    </source>
</reference>
<sequence length="122" mass="14256">MIYLQNEQLRTNLSLGRTVEQWLGYKQEDHYIVLRWISIEKESSDEYSVAYIESFDEGSEDFLDIYEFSTLDPDEPLGIVTTFSTIDEAISFSLDQYGAKMDSFVSAGMIQEEYRTYLNEKN</sequence>
<dbReference type="OrthoDB" id="885206at2"/>
<keyword evidence="2" id="KW-1185">Reference proteome</keyword>
<gene>
    <name evidence="1" type="ORF">SAMN05421820_101664</name>
</gene>
<dbReference type="RefSeq" id="WP_074604671.1">
    <property type="nucleotide sequence ID" value="NZ_FNGY01000001.1"/>
</dbReference>
<evidence type="ECO:0000313" key="2">
    <source>
        <dbReference type="Proteomes" id="UP000183200"/>
    </source>
</evidence>
<dbReference type="EMBL" id="FNGY01000001">
    <property type="protein sequence ID" value="SDL52638.1"/>
    <property type="molecule type" value="Genomic_DNA"/>
</dbReference>
<name>A0A1G9KSB9_9SPHI</name>
<protein>
    <submittedName>
        <fullName evidence="1">Uncharacterized protein</fullName>
    </submittedName>
</protein>